<evidence type="ECO:0000256" key="7">
    <source>
        <dbReference type="ARBA" id="ARBA00023006"/>
    </source>
</evidence>
<reference evidence="11 12" key="1">
    <citation type="submission" date="2013-11" db="EMBL/GenBank/DDBJ databases">
        <title>Genome sequencing of Stegodyphus mimosarum.</title>
        <authorList>
            <person name="Bechsgaard J."/>
        </authorList>
    </citation>
    <scope>NUCLEOTIDE SEQUENCE [LARGE SCALE GENOMIC DNA]</scope>
</reference>
<evidence type="ECO:0000256" key="10">
    <source>
        <dbReference type="RuleBase" id="RU364027"/>
    </source>
</evidence>
<organism evidence="11 12">
    <name type="scientific">Stegodyphus mimosarum</name>
    <name type="common">African social velvet spider</name>
    <dbReference type="NCBI Taxonomy" id="407821"/>
    <lineage>
        <taxon>Eukaryota</taxon>
        <taxon>Metazoa</taxon>
        <taxon>Ecdysozoa</taxon>
        <taxon>Arthropoda</taxon>
        <taxon>Chelicerata</taxon>
        <taxon>Arachnida</taxon>
        <taxon>Araneae</taxon>
        <taxon>Araneomorphae</taxon>
        <taxon>Entelegynae</taxon>
        <taxon>Eresoidea</taxon>
        <taxon>Eresidae</taxon>
        <taxon>Stegodyphus</taxon>
    </lineage>
</organism>
<dbReference type="GO" id="GO:0006869">
    <property type="term" value="P:lipid transport"/>
    <property type="evidence" value="ECO:0007669"/>
    <property type="project" value="UniProtKB-KW"/>
</dbReference>
<comment type="subcellular location">
    <subcellularLocation>
        <location evidence="1 10">Preautophagosomal structure membrane</location>
        <topology evidence="1 10">Multi-pass membrane protein</topology>
    </subcellularLocation>
</comment>
<evidence type="ECO:0000256" key="6">
    <source>
        <dbReference type="ARBA" id="ARBA00022989"/>
    </source>
</evidence>
<keyword evidence="7 10" id="KW-0072">Autophagy</keyword>
<evidence type="ECO:0000313" key="12">
    <source>
        <dbReference type="Proteomes" id="UP000054359"/>
    </source>
</evidence>
<comment type="function">
    <text evidence="10">Phospholipid scramblase involved in autophagy. Cycles between the preautophagosomal structure/phagophore assembly site (PAS) and the cytoplasmic vesicle pool and supplies membrane for the growing autophagosome. Lipid scramblase activity plays a key role in preautophagosomal structure/phagophore assembly by distributing the phospholipids that arrive through ATG2 from the cytoplasmic to the luminal leaflet of the bilayer, thereby driving autophagosomal membrane expansion.</text>
</comment>
<proteinExistence type="inferred from homology"/>
<dbReference type="GO" id="GO:0000422">
    <property type="term" value="P:autophagy of mitochondrion"/>
    <property type="evidence" value="ECO:0007669"/>
    <property type="project" value="TreeGrafter"/>
</dbReference>
<sequence length="203" mass="23976">MKIPKDDINNITWHEVQCKLREVQHEQQMCVHKSDLTELDIYHRILRHKNYMVAMVNKNILPLKYNVKFLGEWIYLSSGLEYNLELLLFGSLSPFKGTGTLKEECKKYTKRREVATELSRNILICGVINLVLAPAILIWQFLYEYVTYSGIVRHEPGSLGMRKWSAYSKLYLRHFNELDHELNARLSRAYKPAKEYMRCFSSP</sequence>
<keyword evidence="8 10" id="KW-0445">Lipid transport</keyword>
<dbReference type="PANTHER" id="PTHR13038:SF10">
    <property type="entry name" value="AUTOPHAGY-RELATED PROTEIN 9"/>
    <property type="match status" value="1"/>
</dbReference>
<dbReference type="PANTHER" id="PTHR13038">
    <property type="entry name" value="APG9 AUTOPHAGY 9"/>
    <property type="match status" value="1"/>
</dbReference>
<dbReference type="GO" id="GO:0061709">
    <property type="term" value="P:reticulophagy"/>
    <property type="evidence" value="ECO:0007669"/>
    <property type="project" value="TreeGrafter"/>
</dbReference>
<keyword evidence="12" id="KW-1185">Reference proteome</keyword>
<evidence type="ECO:0000256" key="5">
    <source>
        <dbReference type="ARBA" id="ARBA00022692"/>
    </source>
</evidence>
<feature type="non-terminal residue" evidence="11">
    <location>
        <position position="203"/>
    </location>
</feature>
<dbReference type="GO" id="GO:0034497">
    <property type="term" value="P:protein localization to phagophore assembly site"/>
    <property type="evidence" value="ECO:0007669"/>
    <property type="project" value="TreeGrafter"/>
</dbReference>
<protein>
    <recommendedName>
        <fullName evidence="3 10">Autophagy-related protein 9</fullName>
    </recommendedName>
</protein>
<evidence type="ECO:0000256" key="3">
    <source>
        <dbReference type="ARBA" id="ARBA00018074"/>
    </source>
</evidence>
<comment type="similarity">
    <text evidence="2 10">Belongs to the ATG9 family.</text>
</comment>
<dbReference type="GO" id="GO:0034727">
    <property type="term" value="P:piecemeal microautophagy of the nucleus"/>
    <property type="evidence" value="ECO:0007669"/>
    <property type="project" value="TreeGrafter"/>
</dbReference>
<dbReference type="OMA" id="INNITWH"/>
<keyword evidence="9 10" id="KW-0472">Membrane</keyword>
<dbReference type="OrthoDB" id="6417029at2759"/>
<dbReference type="EMBL" id="KK117743">
    <property type="protein sequence ID" value="KFM71307.1"/>
    <property type="molecule type" value="Genomic_DNA"/>
</dbReference>
<keyword evidence="4 10" id="KW-0813">Transport</keyword>
<dbReference type="Proteomes" id="UP000054359">
    <property type="component" value="Unassembled WGS sequence"/>
</dbReference>
<feature type="transmembrane region" description="Helical" evidence="10">
    <location>
        <begin position="121"/>
        <end position="142"/>
    </location>
</feature>
<dbReference type="InterPro" id="IPR007241">
    <property type="entry name" value="Autophagy-rel_prot_9"/>
</dbReference>
<gene>
    <name evidence="11" type="ORF">X975_03560</name>
</gene>
<comment type="caution">
    <text evidence="10">Lacks conserved residue(s) required for the propagation of feature annotation.</text>
</comment>
<evidence type="ECO:0000256" key="4">
    <source>
        <dbReference type="ARBA" id="ARBA00022448"/>
    </source>
</evidence>
<name>A0A087U1R8_STEMI</name>
<dbReference type="GO" id="GO:0034045">
    <property type="term" value="C:phagophore assembly site membrane"/>
    <property type="evidence" value="ECO:0007669"/>
    <property type="project" value="UniProtKB-SubCell"/>
</dbReference>
<dbReference type="AlphaFoldDB" id="A0A087U1R8"/>
<evidence type="ECO:0000256" key="8">
    <source>
        <dbReference type="ARBA" id="ARBA00023055"/>
    </source>
</evidence>
<evidence type="ECO:0000256" key="1">
    <source>
        <dbReference type="ARBA" id="ARBA00004511"/>
    </source>
</evidence>
<dbReference type="GO" id="GO:0005776">
    <property type="term" value="C:autophagosome"/>
    <property type="evidence" value="ECO:0007669"/>
    <property type="project" value="TreeGrafter"/>
</dbReference>
<dbReference type="Pfam" id="PF04109">
    <property type="entry name" value="ATG9"/>
    <property type="match status" value="1"/>
</dbReference>
<accession>A0A087U1R8</accession>
<keyword evidence="6 10" id="KW-1133">Transmembrane helix</keyword>
<keyword evidence="5 10" id="KW-0812">Transmembrane</keyword>
<evidence type="ECO:0000256" key="9">
    <source>
        <dbReference type="ARBA" id="ARBA00023136"/>
    </source>
</evidence>
<evidence type="ECO:0000313" key="11">
    <source>
        <dbReference type="EMBL" id="KFM71307.1"/>
    </source>
</evidence>
<dbReference type="STRING" id="407821.A0A087U1R8"/>
<evidence type="ECO:0000256" key="2">
    <source>
        <dbReference type="ARBA" id="ARBA00006185"/>
    </source>
</evidence>